<dbReference type="GeneID" id="84896403"/>
<dbReference type="RefSeq" id="WP_006063220.1">
    <property type="nucleotide sequence ID" value="NZ_KB290830.1"/>
</dbReference>
<evidence type="ECO:0000313" key="1">
    <source>
        <dbReference type="EMBL" id="EKX90915.1"/>
    </source>
</evidence>
<dbReference type="Proteomes" id="UP000010445">
    <property type="component" value="Unassembled WGS sequence"/>
</dbReference>
<reference evidence="1 2" key="1">
    <citation type="submission" date="2012-05" db="EMBL/GenBank/DDBJ databases">
        <authorList>
            <person name="Weinstock G."/>
            <person name="Sodergren E."/>
            <person name="Lobos E.A."/>
            <person name="Fulton L."/>
            <person name="Fulton R."/>
            <person name="Courtney L."/>
            <person name="Fronick C."/>
            <person name="O'Laughlin M."/>
            <person name="Godfrey J."/>
            <person name="Wilson R.M."/>
            <person name="Miner T."/>
            <person name="Farmer C."/>
            <person name="Delehaunty K."/>
            <person name="Cordes M."/>
            <person name="Minx P."/>
            <person name="Tomlinson C."/>
            <person name="Chen J."/>
            <person name="Wollam A."/>
            <person name="Pepin K.H."/>
            <person name="Bhonagiri V."/>
            <person name="Zhang X."/>
            <person name="Suruliraj S."/>
            <person name="Warren W."/>
            <person name="Mitreva M."/>
            <person name="Mardis E.R."/>
            <person name="Wilson R.K."/>
        </authorList>
    </citation>
    <scope>NUCLEOTIDE SEQUENCE [LARGE SCALE GENOMIC DNA]</scope>
    <source>
        <strain evidence="1 2">F0235</strain>
    </source>
</reference>
<dbReference type="HOGENOM" id="CLU_167429_0_0_11"/>
<dbReference type="OrthoDB" id="4411111at2"/>
<evidence type="ECO:0000313" key="2">
    <source>
        <dbReference type="Proteomes" id="UP000010445"/>
    </source>
</evidence>
<accession>L1MIQ0</accession>
<dbReference type="PATRIC" id="fig|1035195.3.peg.875"/>
<gene>
    <name evidence="1" type="ORF">HMPREF9997_00979</name>
</gene>
<proteinExistence type="predicted"/>
<keyword evidence="2" id="KW-1185">Reference proteome</keyword>
<dbReference type="AlphaFoldDB" id="L1MIQ0"/>
<organism evidence="1 2">
    <name type="scientific">Corynebacterium durum F0235</name>
    <dbReference type="NCBI Taxonomy" id="1035195"/>
    <lineage>
        <taxon>Bacteria</taxon>
        <taxon>Bacillati</taxon>
        <taxon>Actinomycetota</taxon>
        <taxon>Actinomycetes</taxon>
        <taxon>Mycobacteriales</taxon>
        <taxon>Corynebacteriaceae</taxon>
        <taxon>Corynebacterium</taxon>
    </lineage>
</organism>
<protein>
    <submittedName>
        <fullName evidence="1">Uncharacterized protein</fullName>
    </submittedName>
</protein>
<dbReference type="EMBL" id="AMEM01000016">
    <property type="protein sequence ID" value="EKX90915.1"/>
    <property type="molecule type" value="Genomic_DNA"/>
</dbReference>
<comment type="caution">
    <text evidence="1">The sequence shown here is derived from an EMBL/GenBank/DDBJ whole genome shotgun (WGS) entry which is preliminary data.</text>
</comment>
<sequence length="92" mass="10514">MTNLKPNFTDVDGRKIVTRIVEHKDFEYLSVELLNEEDGTTEILMRLNMYDAKKMGSACDVFLQHTVAKNFGNFSGHLSPTERADLFNDDDV</sequence>
<name>L1MIQ0_9CORY</name>